<comment type="function">
    <text evidence="5">Forms part of the ribosomal stalk, playing a central role in the interaction of the ribosome with GTP-bound translation factors.</text>
</comment>
<dbReference type="SUPFAM" id="SSF160369">
    <property type="entry name" value="Ribosomal protein L10-like"/>
    <property type="match status" value="1"/>
</dbReference>
<evidence type="ECO:0000256" key="4">
    <source>
        <dbReference type="ARBA" id="ARBA00035202"/>
    </source>
</evidence>
<dbReference type="InterPro" id="IPR043141">
    <property type="entry name" value="Ribosomal_uL10-like_sf"/>
</dbReference>
<name>A0A0G0YUG2_9BACT</name>
<dbReference type="GO" id="GO:1990904">
    <property type="term" value="C:ribonucleoprotein complex"/>
    <property type="evidence" value="ECO:0007669"/>
    <property type="project" value="UniProtKB-KW"/>
</dbReference>
<protein>
    <recommendedName>
        <fullName evidence="4 5">Large ribosomal subunit protein uL10</fullName>
    </recommendedName>
</protein>
<evidence type="ECO:0000256" key="1">
    <source>
        <dbReference type="ARBA" id="ARBA00008889"/>
    </source>
</evidence>
<dbReference type="PANTHER" id="PTHR11560">
    <property type="entry name" value="39S RIBOSOMAL PROTEIN L10, MITOCHONDRIAL"/>
    <property type="match status" value="1"/>
</dbReference>
<reference evidence="6 7" key="1">
    <citation type="journal article" date="2015" name="Nature">
        <title>rRNA introns, odd ribosomes, and small enigmatic genomes across a large radiation of phyla.</title>
        <authorList>
            <person name="Brown C.T."/>
            <person name="Hug L.A."/>
            <person name="Thomas B.C."/>
            <person name="Sharon I."/>
            <person name="Castelle C.J."/>
            <person name="Singh A."/>
            <person name="Wilkins M.J."/>
            <person name="Williams K.H."/>
            <person name="Banfield J.F."/>
        </authorList>
    </citation>
    <scope>NUCLEOTIDE SEQUENCE [LARGE SCALE GENOMIC DNA]</scope>
</reference>
<comment type="similarity">
    <text evidence="1 5">Belongs to the universal ribosomal protein uL10 family.</text>
</comment>
<keyword evidence="5" id="KW-0699">rRNA-binding</keyword>
<dbReference type="Pfam" id="PF00466">
    <property type="entry name" value="Ribosomal_L10"/>
    <property type="match status" value="1"/>
</dbReference>
<comment type="subunit">
    <text evidence="5">Part of the ribosomal stalk of the 50S ribosomal subunit. The N-terminus interacts with L11 and the large rRNA to form the base of the stalk. The C-terminus forms an elongated spine to which L12 dimers bind in a sequential fashion forming a multimeric L10(L12)X complex.</text>
</comment>
<dbReference type="InterPro" id="IPR022973">
    <property type="entry name" value="Ribosomal_uL10_bac"/>
</dbReference>
<organism evidence="6 7">
    <name type="scientific">Candidatus Curtissbacteria bacterium GW2011_GWA2_41_24</name>
    <dbReference type="NCBI Taxonomy" id="1618411"/>
    <lineage>
        <taxon>Bacteria</taxon>
        <taxon>Candidatus Curtissiibacteriota</taxon>
    </lineage>
</organism>
<evidence type="ECO:0000256" key="3">
    <source>
        <dbReference type="ARBA" id="ARBA00023274"/>
    </source>
</evidence>
<dbReference type="GO" id="GO:0006412">
    <property type="term" value="P:translation"/>
    <property type="evidence" value="ECO:0007669"/>
    <property type="project" value="UniProtKB-UniRule"/>
</dbReference>
<dbReference type="HAMAP" id="MF_00362">
    <property type="entry name" value="Ribosomal_uL10"/>
    <property type="match status" value="1"/>
</dbReference>
<dbReference type="GO" id="GO:0005840">
    <property type="term" value="C:ribosome"/>
    <property type="evidence" value="ECO:0007669"/>
    <property type="project" value="UniProtKB-KW"/>
</dbReference>
<evidence type="ECO:0000256" key="2">
    <source>
        <dbReference type="ARBA" id="ARBA00022980"/>
    </source>
</evidence>
<dbReference type="CDD" id="cd05797">
    <property type="entry name" value="Ribosomal_L10"/>
    <property type="match status" value="1"/>
</dbReference>
<sequence>MDQTKSKARQIKTETINTLGEKISKAKVLAFADYHGLGANQINSLRQKVKEANGELIIAKNTLLARALILTNYQLPATNYQLTGPTVAILAYQDEIAPVKAIAEFIKTLGLPKFKFAFFGKDFLDAVALEALSKIPDRNILQAKVVGAIASPLYGLVYVLQANLRNLISVLDQKAKSGSS</sequence>
<proteinExistence type="inferred from homology"/>
<dbReference type="GO" id="GO:0070180">
    <property type="term" value="F:large ribosomal subunit rRNA binding"/>
    <property type="evidence" value="ECO:0007669"/>
    <property type="project" value="UniProtKB-UniRule"/>
</dbReference>
<dbReference type="NCBIfam" id="NF000955">
    <property type="entry name" value="PRK00099.1-1"/>
    <property type="match status" value="1"/>
</dbReference>
<accession>A0A0G0YUG2</accession>
<evidence type="ECO:0000256" key="5">
    <source>
        <dbReference type="HAMAP-Rule" id="MF_00362"/>
    </source>
</evidence>
<dbReference type="Gene3D" id="3.30.70.1730">
    <property type="match status" value="1"/>
</dbReference>
<dbReference type="Proteomes" id="UP000034493">
    <property type="component" value="Unassembled WGS sequence"/>
</dbReference>
<evidence type="ECO:0000313" key="6">
    <source>
        <dbReference type="EMBL" id="KKS04093.1"/>
    </source>
</evidence>
<keyword evidence="3 5" id="KW-0687">Ribonucleoprotein</keyword>
<gene>
    <name evidence="5" type="primary">rplJ</name>
    <name evidence="6" type="ORF">UU56_C0010G0024</name>
</gene>
<keyword evidence="2 5" id="KW-0689">Ribosomal protein</keyword>
<dbReference type="Gene3D" id="6.10.250.290">
    <property type="match status" value="1"/>
</dbReference>
<comment type="caution">
    <text evidence="6">The sequence shown here is derived from an EMBL/GenBank/DDBJ whole genome shotgun (WGS) entry which is preliminary data.</text>
</comment>
<dbReference type="AlphaFoldDB" id="A0A0G0YUG2"/>
<dbReference type="InterPro" id="IPR001790">
    <property type="entry name" value="Ribosomal_uL10"/>
</dbReference>
<dbReference type="InterPro" id="IPR047865">
    <property type="entry name" value="Ribosomal_uL10_bac_type"/>
</dbReference>
<keyword evidence="5" id="KW-0694">RNA-binding</keyword>
<dbReference type="EMBL" id="LCBC01000010">
    <property type="protein sequence ID" value="KKS04093.1"/>
    <property type="molecule type" value="Genomic_DNA"/>
</dbReference>
<evidence type="ECO:0000313" key="7">
    <source>
        <dbReference type="Proteomes" id="UP000034493"/>
    </source>
</evidence>